<proteinExistence type="predicted"/>
<evidence type="ECO:0000313" key="1">
    <source>
        <dbReference type="EMBL" id="OGL86243.1"/>
    </source>
</evidence>
<gene>
    <name evidence="1" type="ORF">A3I41_01625</name>
</gene>
<dbReference type="EMBL" id="MGEQ01000010">
    <property type="protein sequence ID" value="OGL86243.1"/>
    <property type="molecule type" value="Genomic_DNA"/>
</dbReference>
<name>A0A1F7V6W8_9BACT</name>
<accession>A0A1F7V6W8</accession>
<protein>
    <submittedName>
        <fullName evidence="1">Uncharacterized protein</fullName>
    </submittedName>
</protein>
<evidence type="ECO:0000313" key="2">
    <source>
        <dbReference type="Proteomes" id="UP000176593"/>
    </source>
</evidence>
<comment type="caution">
    <text evidence="1">The sequence shown here is derived from an EMBL/GenBank/DDBJ whole genome shotgun (WGS) entry which is preliminary data.</text>
</comment>
<sequence>MLLKELGRVPVDLGAAVEVLLQHVDPIEIGLGVELEAPLALVVATLEFFECVHFRFERRVPTGSGEFELILTLHFASDVHGVFVPFLLVFALLHEVRRARLFADRPRDVNGRLVAVPLPVRRAVRVLPGEAVVRLVDEVPDEAPTGVALLERCDLVLAVGVRLEVQVAALFARPLRLVALYVGDHLHGLRIAHPEHPLQLRDFRVHVHLGVQLAVLAQRLPHAVVHVVVDFHVVLTICPGDFEGVLADRLPRVVNGIRL</sequence>
<organism evidence="1 2">
    <name type="scientific">Candidatus Uhrbacteria bacterium RIFCSPLOWO2_02_FULL_48_18</name>
    <dbReference type="NCBI Taxonomy" id="1802408"/>
    <lineage>
        <taxon>Bacteria</taxon>
        <taxon>Candidatus Uhriibacteriota</taxon>
    </lineage>
</organism>
<dbReference type="AlphaFoldDB" id="A0A1F7V6W8"/>
<dbReference type="Proteomes" id="UP000176593">
    <property type="component" value="Unassembled WGS sequence"/>
</dbReference>
<reference evidence="1 2" key="1">
    <citation type="journal article" date="2016" name="Nat. Commun.">
        <title>Thousands of microbial genomes shed light on interconnected biogeochemical processes in an aquifer system.</title>
        <authorList>
            <person name="Anantharaman K."/>
            <person name="Brown C.T."/>
            <person name="Hug L.A."/>
            <person name="Sharon I."/>
            <person name="Castelle C.J."/>
            <person name="Probst A.J."/>
            <person name="Thomas B.C."/>
            <person name="Singh A."/>
            <person name="Wilkins M.J."/>
            <person name="Karaoz U."/>
            <person name="Brodie E.L."/>
            <person name="Williams K.H."/>
            <person name="Hubbard S.S."/>
            <person name="Banfield J.F."/>
        </authorList>
    </citation>
    <scope>NUCLEOTIDE SEQUENCE [LARGE SCALE GENOMIC DNA]</scope>
</reference>